<sequence length="64" mass="7330">MILASTANYRLIEQEQISPLSSQQRLLLLVHRVHLHEHLIIDYGRPRPFRAASRACRGVGGRRA</sequence>
<proteinExistence type="predicted"/>
<name>A0AAV5VP01_9BILA</name>
<reference evidence="1" key="1">
    <citation type="submission" date="2023-10" db="EMBL/GenBank/DDBJ databases">
        <title>Genome assembly of Pristionchus species.</title>
        <authorList>
            <person name="Yoshida K."/>
            <person name="Sommer R.J."/>
        </authorList>
    </citation>
    <scope>NUCLEOTIDE SEQUENCE</scope>
    <source>
        <strain evidence="1">RS5133</strain>
    </source>
</reference>
<dbReference type="Proteomes" id="UP001432322">
    <property type="component" value="Unassembled WGS sequence"/>
</dbReference>
<dbReference type="AlphaFoldDB" id="A0AAV5VP01"/>
<organism evidence="1 2">
    <name type="scientific">Pristionchus fissidentatus</name>
    <dbReference type="NCBI Taxonomy" id="1538716"/>
    <lineage>
        <taxon>Eukaryota</taxon>
        <taxon>Metazoa</taxon>
        <taxon>Ecdysozoa</taxon>
        <taxon>Nematoda</taxon>
        <taxon>Chromadorea</taxon>
        <taxon>Rhabditida</taxon>
        <taxon>Rhabditina</taxon>
        <taxon>Diplogasteromorpha</taxon>
        <taxon>Diplogasteroidea</taxon>
        <taxon>Neodiplogasteridae</taxon>
        <taxon>Pristionchus</taxon>
    </lineage>
</organism>
<comment type="caution">
    <text evidence="1">The sequence shown here is derived from an EMBL/GenBank/DDBJ whole genome shotgun (WGS) entry which is preliminary data.</text>
</comment>
<evidence type="ECO:0000313" key="2">
    <source>
        <dbReference type="Proteomes" id="UP001432322"/>
    </source>
</evidence>
<accession>A0AAV5VP01</accession>
<keyword evidence="2" id="KW-1185">Reference proteome</keyword>
<evidence type="ECO:0000313" key="1">
    <source>
        <dbReference type="EMBL" id="GMT20068.1"/>
    </source>
</evidence>
<gene>
    <name evidence="1" type="ORF">PFISCL1PPCAC_11365</name>
</gene>
<protein>
    <submittedName>
        <fullName evidence="1">Uncharacterized protein</fullName>
    </submittedName>
</protein>
<dbReference type="EMBL" id="BTSY01000003">
    <property type="protein sequence ID" value="GMT20068.1"/>
    <property type="molecule type" value="Genomic_DNA"/>
</dbReference>